<accession>E8V750</accession>
<dbReference type="Gene3D" id="3.10.180.10">
    <property type="entry name" value="2,3-Dihydroxybiphenyl 1,2-Dioxygenase, domain 1"/>
    <property type="match status" value="1"/>
</dbReference>
<proteinExistence type="predicted"/>
<dbReference type="InterPro" id="IPR037523">
    <property type="entry name" value="VOC_core"/>
</dbReference>
<dbReference type="InterPro" id="IPR004360">
    <property type="entry name" value="Glyas_Fos-R_dOase_dom"/>
</dbReference>
<dbReference type="GO" id="GO:0051213">
    <property type="term" value="F:dioxygenase activity"/>
    <property type="evidence" value="ECO:0007669"/>
    <property type="project" value="UniProtKB-KW"/>
</dbReference>
<dbReference type="STRING" id="401053.AciPR4_0857"/>
<keyword evidence="2" id="KW-0560">Oxidoreductase</keyword>
<dbReference type="RefSeq" id="WP_013567423.1">
    <property type="nucleotide sequence ID" value="NC_014963.1"/>
</dbReference>
<dbReference type="OrthoDB" id="9804944at2"/>
<keyword evidence="3" id="KW-1185">Reference proteome</keyword>
<name>E8V750_TERSS</name>
<dbReference type="InterPro" id="IPR029068">
    <property type="entry name" value="Glyas_Bleomycin-R_OHBP_Dase"/>
</dbReference>
<sequence>MLYESEVMGFIPTVDAERARTFYEEVLGLHFVSDDPFALVMEARGTVIRIAKMEEFQPAPYTILGWRVQDIEKEAKVLHDRGVSFRLYPGMSQDDLGIWTAPGGTKIAWFQDPDGNVLSLSQH</sequence>
<dbReference type="SUPFAM" id="SSF54593">
    <property type="entry name" value="Glyoxalase/Bleomycin resistance protein/Dihydroxybiphenyl dioxygenase"/>
    <property type="match status" value="1"/>
</dbReference>
<organism evidence="2 3">
    <name type="scientific">Terriglobus saanensis (strain ATCC BAA-1853 / DSM 23119 / SP1PR4)</name>
    <dbReference type="NCBI Taxonomy" id="401053"/>
    <lineage>
        <taxon>Bacteria</taxon>
        <taxon>Pseudomonadati</taxon>
        <taxon>Acidobacteriota</taxon>
        <taxon>Terriglobia</taxon>
        <taxon>Terriglobales</taxon>
        <taxon>Acidobacteriaceae</taxon>
        <taxon>Terriglobus</taxon>
    </lineage>
</organism>
<evidence type="ECO:0000313" key="3">
    <source>
        <dbReference type="Proteomes" id="UP000006844"/>
    </source>
</evidence>
<protein>
    <submittedName>
        <fullName evidence="2">Glyoxalase/bleomycin resistance protein/dioxygenase</fullName>
    </submittedName>
</protein>
<evidence type="ECO:0000259" key="1">
    <source>
        <dbReference type="PROSITE" id="PS51819"/>
    </source>
</evidence>
<keyword evidence="2" id="KW-0223">Dioxygenase</keyword>
<dbReference type="PROSITE" id="PS51819">
    <property type="entry name" value="VOC"/>
    <property type="match status" value="1"/>
</dbReference>
<dbReference type="EMBL" id="CP002467">
    <property type="protein sequence ID" value="ADV81690.1"/>
    <property type="molecule type" value="Genomic_DNA"/>
</dbReference>
<dbReference type="Proteomes" id="UP000006844">
    <property type="component" value="Chromosome"/>
</dbReference>
<dbReference type="eggNOG" id="COG0346">
    <property type="taxonomic scope" value="Bacteria"/>
</dbReference>
<dbReference type="KEGG" id="tsa:AciPR4_0857"/>
<evidence type="ECO:0000313" key="2">
    <source>
        <dbReference type="EMBL" id="ADV81690.1"/>
    </source>
</evidence>
<reference evidence="2 3" key="1">
    <citation type="journal article" date="2012" name="Stand. Genomic Sci.">
        <title>Complete genome sequence of Terriglobus saanensis type strain SP1PR4(T), an Acidobacteria from tundra soil.</title>
        <authorList>
            <person name="Rawat S.R."/>
            <person name="Mannisto M.K."/>
            <person name="Starovoytov V."/>
            <person name="Goodwin L."/>
            <person name="Nolan M."/>
            <person name="Hauser L."/>
            <person name="Land M."/>
            <person name="Davenport K.W."/>
            <person name="Woyke T."/>
            <person name="Haggblom M.M."/>
        </authorList>
    </citation>
    <scope>NUCLEOTIDE SEQUENCE</scope>
    <source>
        <strain evidence="3">ATCC BAA-1853 / DSM 23119 / SP1PR4</strain>
    </source>
</reference>
<dbReference type="HOGENOM" id="CLU_131565_0_1_0"/>
<feature type="domain" description="VOC" evidence="1">
    <location>
        <begin position="4"/>
        <end position="123"/>
    </location>
</feature>
<dbReference type="AlphaFoldDB" id="E8V750"/>
<dbReference type="CDD" id="cd06587">
    <property type="entry name" value="VOC"/>
    <property type="match status" value="1"/>
</dbReference>
<dbReference type="Pfam" id="PF00903">
    <property type="entry name" value="Glyoxalase"/>
    <property type="match status" value="1"/>
</dbReference>
<gene>
    <name evidence="2" type="ordered locus">AciPR4_0857</name>
</gene>